<keyword evidence="4" id="KW-0496">Mitochondrion</keyword>
<dbReference type="PANTHER" id="PTHR13126">
    <property type="entry name" value="CHAPERONE ATP11"/>
    <property type="match status" value="1"/>
</dbReference>
<dbReference type="InterPro" id="IPR010591">
    <property type="entry name" value="ATP11"/>
</dbReference>
<dbReference type="PANTHER" id="PTHR13126:SF0">
    <property type="entry name" value="ATP SYNTHASE MITOCHONDRIAL F1 COMPLEX ASSEMBLY FACTOR 1"/>
    <property type="match status" value="1"/>
</dbReference>
<accession>A0AAD5U5W1</accession>
<dbReference type="Proteomes" id="UP001211065">
    <property type="component" value="Unassembled WGS sequence"/>
</dbReference>
<evidence type="ECO:0000256" key="3">
    <source>
        <dbReference type="ARBA" id="ARBA00022946"/>
    </source>
</evidence>
<reference evidence="6" key="1">
    <citation type="submission" date="2020-05" db="EMBL/GenBank/DDBJ databases">
        <title>Phylogenomic resolution of chytrid fungi.</title>
        <authorList>
            <person name="Stajich J.E."/>
            <person name="Amses K."/>
            <person name="Simmons R."/>
            <person name="Seto K."/>
            <person name="Myers J."/>
            <person name="Bonds A."/>
            <person name="Quandt C.A."/>
            <person name="Barry K."/>
            <person name="Liu P."/>
            <person name="Grigoriev I."/>
            <person name="Longcore J.E."/>
            <person name="James T.Y."/>
        </authorList>
    </citation>
    <scope>NUCLEOTIDE SEQUENCE</scope>
    <source>
        <strain evidence="6">JEL0476</strain>
    </source>
</reference>
<name>A0AAD5U5W1_9FUNG</name>
<dbReference type="GO" id="GO:0005739">
    <property type="term" value="C:mitochondrion"/>
    <property type="evidence" value="ECO:0007669"/>
    <property type="project" value="UniProtKB-SubCell"/>
</dbReference>
<proteinExistence type="inferred from homology"/>
<evidence type="ECO:0000313" key="7">
    <source>
        <dbReference type="Proteomes" id="UP001211065"/>
    </source>
</evidence>
<evidence type="ECO:0000256" key="5">
    <source>
        <dbReference type="SAM" id="MobiDB-lite"/>
    </source>
</evidence>
<dbReference type="AlphaFoldDB" id="A0AAD5U5W1"/>
<keyword evidence="3" id="KW-0809">Transit peptide</keyword>
<organism evidence="6 7">
    <name type="scientific">Clydaea vesicula</name>
    <dbReference type="NCBI Taxonomy" id="447962"/>
    <lineage>
        <taxon>Eukaryota</taxon>
        <taxon>Fungi</taxon>
        <taxon>Fungi incertae sedis</taxon>
        <taxon>Chytridiomycota</taxon>
        <taxon>Chytridiomycota incertae sedis</taxon>
        <taxon>Chytridiomycetes</taxon>
        <taxon>Lobulomycetales</taxon>
        <taxon>Lobulomycetaceae</taxon>
        <taxon>Clydaea</taxon>
    </lineage>
</organism>
<feature type="compositionally biased region" description="Basic and acidic residues" evidence="5">
    <location>
        <begin position="107"/>
        <end position="130"/>
    </location>
</feature>
<comment type="subcellular location">
    <subcellularLocation>
        <location evidence="1">Mitochondrion</location>
    </subcellularLocation>
</comment>
<gene>
    <name evidence="6" type="ORF">HK099_002455</name>
</gene>
<protein>
    <recommendedName>
        <fullName evidence="8">ATP synthase mitochondrial F1 complex assembly factor 1</fullName>
    </recommendedName>
</protein>
<dbReference type="Pfam" id="PF06644">
    <property type="entry name" value="ATP11"/>
    <property type="match status" value="1"/>
</dbReference>
<evidence type="ECO:0000256" key="4">
    <source>
        <dbReference type="ARBA" id="ARBA00023128"/>
    </source>
</evidence>
<evidence type="ECO:0000256" key="2">
    <source>
        <dbReference type="ARBA" id="ARBA00009116"/>
    </source>
</evidence>
<keyword evidence="7" id="KW-1185">Reference proteome</keyword>
<sequence>MSKVIILDEATASAAARVQETIRTENLNFNSTSHLINRRFLASIKSVEPKSTLFKPIIPVNETDVIIENSINKLKAKDPNLQNYMKKYENKIKAKQEEILKNPTLKKQQEDKLKQAETERQQRRKSFSERQKRRLSNKGDGNVVKLDTIVNLEKLKMESKDSIEAIWNQYHQSKEGFLSGVLTKEFFEKLINTSKQFPMFIIPLPREQGYEFFYLQFEGNRTFFTSLLEFKTKQENAKPYLVLTNFTELKDTKNIVLMQGEIDVGEINGKQKLTNIEAQTLVYQMQNFYVIGGEKKIRLLEKFHKTPNEFDYQELLDEAERLGVQ</sequence>
<feature type="region of interest" description="Disordered" evidence="5">
    <location>
        <begin position="103"/>
        <end position="136"/>
    </location>
</feature>
<dbReference type="GO" id="GO:0033615">
    <property type="term" value="P:mitochondrial proton-transporting ATP synthase complex assembly"/>
    <property type="evidence" value="ECO:0007669"/>
    <property type="project" value="TreeGrafter"/>
</dbReference>
<evidence type="ECO:0000256" key="1">
    <source>
        <dbReference type="ARBA" id="ARBA00004173"/>
    </source>
</evidence>
<comment type="similarity">
    <text evidence="2">Belongs to the ATP11 family.</text>
</comment>
<comment type="caution">
    <text evidence="6">The sequence shown here is derived from an EMBL/GenBank/DDBJ whole genome shotgun (WGS) entry which is preliminary data.</text>
</comment>
<dbReference type="EMBL" id="JADGJW010000181">
    <property type="protein sequence ID" value="KAJ3222305.1"/>
    <property type="molecule type" value="Genomic_DNA"/>
</dbReference>
<evidence type="ECO:0000313" key="6">
    <source>
        <dbReference type="EMBL" id="KAJ3222305.1"/>
    </source>
</evidence>
<evidence type="ECO:0008006" key="8">
    <source>
        <dbReference type="Google" id="ProtNLM"/>
    </source>
</evidence>